<dbReference type="Gene3D" id="3.30.450.180">
    <property type="match status" value="1"/>
</dbReference>
<proteinExistence type="predicted"/>
<dbReference type="SMART" id="SM00530">
    <property type="entry name" value="HTH_XRE"/>
    <property type="match status" value="1"/>
</dbReference>
<evidence type="ECO:0000259" key="1">
    <source>
        <dbReference type="PROSITE" id="PS50943"/>
    </source>
</evidence>
<dbReference type="InterPro" id="IPR001387">
    <property type="entry name" value="Cro/C1-type_HTH"/>
</dbReference>
<dbReference type="PANTHER" id="PTHR35010:SF2">
    <property type="entry name" value="BLL4672 PROTEIN"/>
    <property type="match status" value="1"/>
</dbReference>
<dbReference type="SUPFAM" id="SSF47413">
    <property type="entry name" value="lambda repressor-like DNA-binding domains"/>
    <property type="match status" value="1"/>
</dbReference>
<dbReference type="AlphaFoldDB" id="A0A4R4N5U8"/>
<name>A0A4R4N5U8_9ACTN</name>
<sequence>MVGRGSAPYTGQRDRPCGFADFLRRRRDLLRPADVDLPDGVRRRAPGLRHDEVAALAGMSSDYYARLEQCRGANPSAAIVACLARALRCDLDERDHLYRLAGLAPPARRAGRRIRPGLTKLAERLTDVPVRICTDLHEMLWQNALADIVLGRHAASIAWRWFTEPAIRAKFPEEDWPRHSRSHVNDLRATYSRRASEAGVVEMAHGLLERSQEFRELWERHEAAVRRFDRKRFLHPELGTLRLTCEVLLTPEEDLKMPAFFPTEGTDAQEKLDLLRVTGSQSFQTTA</sequence>
<gene>
    <name evidence="2" type="ORF">E1267_31290</name>
</gene>
<keyword evidence="3" id="KW-1185">Reference proteome</keyword>
<dbReference type="InterPro" id="IPR041413">
    <property type="entry name" value="MLTR_LBD"/>
</dbReference>
<protein>
    <submittedName>
        <fullName evidence="2">XRE family transcriptional regulator</fullName>
    </submittedName>
</protein>
<comment type="caution">
    <text evidence="2">The sequence shown here is derived from an EMBL/GenBank/DDBJ whole genome shotgun (WGS) entry which is preliminary data.</text>
</comment>
<evidence type="ECO:0000313" key="3">
    <source>
        <dbReference type="Proteomes" id="UP000295157"/>
    </source>
</evidence>
<dbReference type="PROSITE" id="PS50943">
    <property type="entry name" value="HTH_CROC1"/>
    <property type="match status" value="1"/>
</dbReference>
<feature type="domain" description="HTH cro/C1-type" evidence="1">
    <location>
        <begin position="52"/>
        <end position="94"/>
    </location>
</feature>
<dbReference type="Gene3D" id="1.10.260.40">
    <property type="entry name" value="lambda repressor-like DNA-binding domains"/>
    <property type="match status" value="1"/>
</dbReference>
<accession>A0A4R4N5U8</accession>
<dbReference type="Pfam" id="PF17765">
    <property type="entry name" value="MLTR_LBD"/>
    <property type="match status" value="1"/>
</dbReference>
<dbReference type="PANTHER" id="PTHR35010">
    <property type="entry name" value="BLL4672 PROTEIN-RELATED"/>
    <property type="match status" value="1"/>
</dbReference>
<dbReference type="GO" id="GO:0003677">
    <property type="term" value="F:DNA binding"/>
    <property type="evidence" value="ECO:0007669"/>
    <property type="project" value="InterPro"/>
</dbReference>
<organism evidence="2 3">
    <name type="scientific">Nonomuraea longispora</name>
    <dbReference type="NCBI Taxonomy" id="1848320"/>
    <lineage>
        <taxon>Bacteria</taxon>
        <taxon>Bacillati</taxon>
        <taxon>Actinomycetota</taxon>
        <taxon>Actinomycetes</taxon>
        <taxon>Streptosporangiales</taxon>
        <taxon>Streptosporangiaceae</taxon>
        <taxon>Nonomuraea</taxon>
    </lineage>
</organism>
<dbReference type="InterPro" id="IPR010982">
    <property type="entry name" value="Lambda_DNA-bd_dom_sf"/>
</dbReference>
<dbReference type="EMBL" id="SMJZ01000152">
    <property type="protein sequence ID" value="TDC01672.1"/>
    <property type="molecule type" value="Genomic_DNA"/>
</dbReference>
<dbReference type="Proteomes" id="UP000295157">
    <property type="component" value="Unassembled WGS sequence"/>
</dbReference>
<dbReference type="OrthoDB" id="4336585at2"/>
<evidence type="ECO:0000313" key="2">
    <source>
        <dbReference type="EMBL" id="TDC01672.1"/>
    </source>
</evidence>
<reference evidence="2 3" key="1">
    <citation type="submission" date="2019-02" db="EMBL/GenBank/DDBJ databases">
        <title>Draft genome sequences of novel Actinobacteria.</title>
        <authorList>
            <person name="Sahin N."/>
            <person name="Ay H."/>
            <person name="Saygin H."/>
        </authorList>
    </citation>
    <scope>NUCLEOTIDE SEQUENCE [LARGE SCALE GENOMIC DNA]</scope>
    <source>
        <strain evidence="2 3">KC201</strain>
    </source>
</reference>
<dbReference type="CDD" id="cd00093">
    <property type="entry name" value="HTH_XRE"/>
    <property type="match status" value="1"/>
</dbReference>
<dbReference type="Pfam" id="PF13560">
    <property type="entry name" value="HTH_31"/>
    <property type="match status" value="1"/>
</dbReference>